<sequence>MRAITGDVLSSKPCSLAKAARILALFADSNLPSSDAATYLRTAVDAATDHHLFRRDLRRCWCHGADDTDMKLPADGSAAADNKRKRKKERQEEEDRSARHRSPEISSEKNSREQHHKALHVKQEIQKIPLVEHARKKPRKNQLHHPFSLELSQNP</sequence>
<accession>A0A8J5RSX2</accession>
<gene>
    <name evidence="2" type="ORF">GUJ93_ZPchr0001g30345</name>
</gene>
<reference evidence="2" key="2">
    <citation type="submission" date="2021-02" db="EMBL/GenBank/DDBJ databases">
        <authorList>
            <person name="Kimball J.A."/>
            <person name="Haas M.W."/>
            <person name="Macchietto M."/>
            <person name="Kono T."/>
            <person name="Duquette J."/>
            <person name="Shao M."/>
        </authorList>
    </citation>
    <scope>NUCLEOTIDE SEQUENCE</scope>
    <source>
        <tissue evidence="2">Fresh leaf tissue</tissue>
    </source>
</reference>
<protein>
    <submittedName>
        <fullName evidence="2">Uncharacterized protein</fullName>
    </submittedName>
</protein>
<keyword evidence="3" id="KW-1185">Reference proteome</keyword>
<feature type="compositionally biased region" description="Basic residues" evidence="1">
    <location>
        <begin position="134"/>
        <end position="143"/>
    </location>
</feature>
<comment type="caution">
    <text evidence="2">The sequence shown here is derived from an EMBL/GenBank/DDBJ whole genome shotgun (WGS) entry which is preliminary data.</text>
</comment>
<dbReference type="AlphaFoldDB" id="A0A8J5RSX2"/>
<dbReference type="OrthoDB" id="696879at2759"/>
<evidence type="ECO:0000313" key="2">
    <source>
        <dbReference type="EMBL" id="KAG8053692.1"/>
    </source>
</evidence>
<feature type="region of interest" description="Disordered" evidence="1">
    <location>
        <begin position="66"/>
        <end position="155"/>
    </location>
</feature>
<evidence type="ECO:0000313" key="3">
    <source>
        <dbReference type="Proteomes" id="UP000729402"/>
    </source>
</evidence>
<feature type="compositionally biased region" description="Basic and acidic residues" evidence="1">
    <location>
        <begin position="121"/>
        <end position="133"/>
    </location>
</feature>
<proteinExistence type="predicted"/>
<feature type="compositionally biased region" description="Basic and acidic residues" evidence="1">
    <location>
        <begin position="89"/>
        <end position="113"/>
    </location>
</feature>
<name>A0A8J5RSX2_ZIZPA</name>
<reference evidence="2" key="1">
    <citation type="journal article" date="2021" name="bioRxiv">
        <title>Whole Genome Assembly and Annotation of Northern Wild Rice, Zizania palustris L., Supports a Whole Genome Duplication in the Zizania Genus.</title>
        <authorList>
            <person name="Haas M."/>
            <person name="Kono T."/>
            <person name="Macchietto M."/>
            <person name="Millas R."/>
            <person name="McGilp L."/>
            <person name="Shao M."/>
            <person name="Duquette J."/>
            <person name="Hirsch C.N."/>
            <person name="Kimball J."/>
        </authorList>
    </citation>
    <scope>NUCLEOTIDE SEQUENCE</scope>
    <source>
        <tissue evidence="2">Fresh leaf tissue</tissue>
    </source>
</reference>
<dbReference type="Proteomes" id="UP000729402">
    <property type="component" value="Unassembled WGS sequence"/>
</dbReference>
<dbReference type="EMBL" id="JAAALK010000288">
    <property type="protein sequence ID" value="KAG8053692.1"/>
    <property type="molecule type" value="Genomic_DNA"/>
</dbReference>
<organism evidence="2 3">
    <name type="scientific">Zizania palustris</name>
    <name type="common">Northern wild rice</name>
    <dbReference type="NCBI Taxonomy" id="103762"/>
    <lineage>
        <taxon>Eukaryota</taxon>
        <taxon>Viridiplantae</taxon>
        <taxon>Streptophyta</taxon>
        <taxon>Embryophyta</taxon>
        <taxon>Tracheophyta</taxon>
        <taxon>Spermatophyta</taxon>
        <taxon>Magnoliopsida</taxon>
        <taxon>Liliopsida</taxon>
        <taxon>Poales</taxon>
        <taxon>Poaceae</taxon>
        <taxon>BOP clade</taxon>
        <taxon>Oryzoideae</taxon>
        <taxon>Oryzeae</taxon>
        <taxon>Zizaniinae</taxon>
        <taxon>Zizania</taxon>
    </lineage>
</organism>
<evidence type="ECO:0000256" key="1">
    <source>
        <dbReference type="SAM" id="MobiDB-lite"/>
    </source>
</evidence>